<feature type="binding site" evidence="4">
    <location>
        <position position="647"/>
    </location>
    <ligand>
        <name>AMP</name>
        <dbReference type="ChEBI" id="CHEBI:456215"/>
    </ligand>
</feature>
<dbReference type="AlphaFoldDB" id="A0A7S2VLQ2"/>
<feature type="transmembrane region" description="Helical" evidence="7">
    <location>
        <begin position="235"/>
        <end position="254"/>
    </location>
</feature>
<dbReference type="InterPro" id="IPR002073">
    <property type="entry name" value="PDEase_catalytic_dom"/>
</dbReference>
<dbReference type="PROSITE" id="PS51845">
    <property type="entry name" value="PDEASE_I_2"/>
    <property type="match status" value="1"/>
</dbReference>
<dbReference type="PANTHER" id="PTHR11347">
    <property type="entry name" value="CYCLIC NUCLEOTIDE PHOSPHODIESTERASE"/>
    <property type="match status" value="1"/>
</dbReference>
<gene>
    <name evidence="9" type="ORF">BRAN1462_LOCUS55878</name>
</gene>
<evidence type="ECO:0000256" key="3">
    <source>
        <dbReference type="PIRSR" id="PIRSR623088-1"/>
    </source>
</evidence>
<feature type="transmembrane region" description="Helical" evidence="7">
    <location>
        <begin position="108"/>
        <end position="127"/>
    </location>
</feature>
<feature type="active site" description="Proton donor" evidence="3">
    <location>
        <position position="605"/>
    </location>
</feature>
<dbReference type="Pfam" id="PF00233">
    <property type="entry name" value="PDEase_I"/>
    <property type="match status" value="1"/>
</dbReference>
<name>A0A7S2VLQ2_9DINO</name>
<dbReference type="InterPro" id="IPR023088">
    <property type="entry name" value="PDEase"/>
</dbReference>
<reference evidence="9" key="1">
    <citation type="submission" date="2021-01" db="EMBL/GenBank/DDBJ databases">
        <authorList>
            <person name="Corre E."/>
            <person name="Pelletier E."/>
            <person name="Niang G."/>
            <person name="Scheremetjew M."/>
            <person name="Finn R."/>
            <person name="Kale V."/>
            <person name="Holt S."/>
            <person name="Cochrane G."/>
            <person name="Meng A."/>
            <person name="Brown T."/>
            <person name="Cohen L."/>
        </authorList>
    </citation>
    <scope>NUCLEOTIDE SEQUENCE</scope>
    <source>
        <strain evidence="9">RCC3387</strain>
    </source>
</reference>
<dbReference type="SUPFAM" id="SSF109604">
    <property type="entry name" value="HD-domain/PDEase-like"/>
    <property type="match status" value="1"/>
</dbReference>
<evidence type="ECO:0000259" key="8">
    <source>
        <dbReference type="PROSITE" id="PS51845"/>
    </source>
</evidence>
<feature type="binding site" evidence="5">
    <location>
        <position position="609"/>
    </location>
    <ligand>
        <name>Zn(2+)</name>
        <dbReference type="ChEBI" id="CHEBI:29105"/>
        <label>1</label>
    </ligand>
</feature>
<dbReference type="PROSITE" id="PS00126">
    <property type="entry name" value="PDEASE_I_1"/>
    <property type="match status" value="1"/>
</dbReference>
<feature type="domain" description="PDEase" evidence="8">
    <location>
        <begin position="529"/>
        <end position="868"/>
    </location>
</feature>
<feature type="binding site" evidence="4">
    <location>
        <position position="825"/>
    </location>
    <ligand>
        <name>AMP</name>
        <dbReference type="ChEBI" id="CHEBI:456215"/>
    </ligand>
</feature>
<feature type="transmembrane region" description="Helical" evidence="7">
    <location>
        <begin position="139"/>
        <end position="159"/>
    </location>
</feature>
<dbReference type="Gene3D" id="1.10.287.70">
    <property type="match status" value="1"/>
</dbReference>
<proteinExistence type="inferred from homology"/>
<feature type="binding site" evidence="4">
    <location>
        <position position="774"/>
    </location>
    <ligand>
        <name>AMP</name>
        <dbReference type="ChEBI" id="CHEBI:456215"/>
    </ligand>
</feature>
<feature type="binding site" evidence="5">
    <location>
        <position position="774"/>
    </location>
    <ligand>
        <name>Zn(2+)</name>
        <dbReference type="ChEBI" id="CHEBI:29105"/>
        <label>1</label>
    </ligand>
</feature>
<feature type="binding site" evidence="5">
    <location>
        <position position="647"/>
    </location>
    <ligand>
        <name>Zn(2+)</name>
        <dbReference type="ChEBI" id="CHEBI:29105"/>
        <label>2</label>
    </ligand>
</feature>
<keyword evidence="1 5" id="KW-0479">Metal-binding</keyword>
<accession>A0A7S2VLQ2</accession>
<evidence type="ECO:0000256" key="7">
    <source>
        <dbReference type="SAM" id="Phobius"/>
    </source>
</evidence>
<feature type="binding site" evidence="4">
    <location>
        <begin position="605"/>
        <end position="609"/>
    </location>
    <ligand>
        <name>AMP</name>
        <dbReference type="ChEBI" id="CHEBI:456215"/>
    </ligand>
</feature>
<evidence type="ECO:0000256" key="1">
    <source>
        <dbReference type="ARBA" id="ARBA00022723"/>
    </source>
</evidence>
<keyword evidence="7" id="KW-1133">Transmembrane helix</keyword>
<dbReference type="InterPro" id="IPR023174">
    <property type="entry name" value="PDEase_CS"/>
</dbReference>
<keyword evidence="7" id="KW-0472">Membrane</keyword>
<comment type="cofactor">
    <cofactor evidence="6">
        <name>a divalent metal cation</name>
        <dbReference type="ChEBI" id="CHEBI:60240"/>
    </cofactor>
    <text evidence="6">Binds 2 divalent metal cations per subunit. Site 1 may preferentially bind zinc ions, while site 2 has a preference for magnesium and/or manganese ions.</text>
</comment>
<dbReference type="GO" id="GO:0007165">
    <property type="term" value="P:signal transduction"/>
    <property type="evidence" value="ECO:0007669"/>
    <property type="project" value="InterPro"/>
</dbReference>
<keyword evidence="7" id="KW-0812">Transmembrane</keyword>
<evidence type="ECO:0000256" key="5">
    <source>
        <dbReference type="PIRSR" id="PIRSR623088-3"/>
    </source>
</evidence>
<evidence type="ECO:0000256" key="4">
    <source>
        <dbReference type="PIRSR" id="PIRSR623088-2"/>
    </source>
</evidence>
<dbReference type="SMART" id="SM00471">
    <property type="entry name" value="HDc"/>
    <property type="match status" value="1"/>
</dbReference>
<dbReference type="InterPro" id="IPR036971">
    <property type="entry name" value="PDEase_catalytic_dom_sf"/>
</dbReference>
<organism evidence="9">
    <name type="scientific">Zooxanthella nutricula</name>
    <dbReference type="NCBI Taxonomy" id="1333877"/>
    <lineage>
        <taxon>Eukaryota</taxon>
        <taxon>Sar</taxon>
        <taxon>Alveolata</taxon>
        <taxon>Dinophyceae</taxon>
        <taxon>Peridiniales</taxon>
        <taxon>Peridiniales incertae sedis</taxon>
        <taxon>Zooxanthella</taxon>
    </lineage>
</organism>
<feature type="binding site" evidence="5">
    <location>
        <position position="647"/>
    </location>
    <ligand>
        <name>Zn(2+)</name>
        <dbReference type="ChEBI" id="CHEBI:29105"/>
        <label>1</label>
    </ligand>
</feature>
<dbReference type="Gene3D" id="1.10.1300.10">
    <property type="entry name" value="3'5'-cyclic nucleotide phosphodiesterase, catalytic domain"/>
    <property type="match status" value="1"/>
</dbReference>
<feature type="binding site" evidence="5">
    <location>
        <position position="646"/>
    </location>
    <ligand>
        <name>Zn(2+)</name>
        <dbReference type="ChEBI" id="CHEBI:29105"/>
        <label>1</label>
    </ligand>
</feature>
<dbReference type="EMBL" id="HBGW01088263">
    <property type="protein sequence ID" value="CAD9638056.1"/>
    <property type="molecule type" value="Transcribed_RNA"/>
</dbReference>
<dbReference type="InterPro" id="IPR003607">
    <property type="entry name" value="HD/PDEase_dom"/>
</dbReference>
<keyword evidence="2 6" id="KW-0378">Hydrolase</keyword>
<evidence type="ECO:0000313" key="9">
    <source>
        <dbReference type="EMBL" id="CAD9638056.1"/>
    </source>
</evidence>
<dbReference type="PRINTS" id="PR00387">
    <property type="entry name" value="PDIESTERASE1"/>
</dbReference>
<comment type="similarity">
    <text evidence="6">Belongs to the cyclic nucleotide phosphodiesterase family.</text>
</comment>
<evidence type="ECO:0000256" key="2">
    <source>
        <dbReference type="ARBA" id="ARBA00022801"/>
    </source>
</evidence>
<sequence length="925" mass="102578">MPAPRSDALGMPTLAQNAAATGAPVAAQSFKQRLNAALGKKRVKDIYAHDPVVKKHSSSGPRPAWYEGSVRVNDSLALKAVLNSCLVFALFGGGFWQVVNVPDDPGNAILDVCMVVVTIFFILEMVITWAADPDYRCSFFFGMDFLGTASMIFEISFLLGPAGKPYTNDAGVEPLVMRTARVAKMAARAGRFLKLAKCLDRLVSQGLRRKRAPEQPQELAEILSAKMTRSVSTKVSLLALLLVAVIIVPIFSLGEYPTEDLSLKVWVDWVEKEYSDAYTSLESEPNRTTTSAFSSVVTELRAFYSEVYYSPYMIEGYEEVLDIGDRMVTIPGASQLHAEAAPIRVQNVVVVEVDRCQVQRPSCSGATKAAIYFNFEQPKRIEAISEILTCLFVIIVMCLVSAIISMIMDRMVVRRLSRMLASSKKMALVVLNLNESKDEAAGRASQTLPGMLQSSNFELSDELTLLEEAFRKLSLITHIECQQNVADEEAVQNMAREEKGIVVDMMGARVAKARKPGDFKSVQGRVSITSLEVGAEVSERLGFDPECWQCNWLEMTEAKRERGVMYLFFSSLLSPTMEHGSWLQKDKMRNFYQEVMKGYNDLPYHNRMHALDVAHTVYRYLVISGIGEWAASGVEQTALLIAALGHDLGHEGRTNPFLVEKRDPLALTYNDASPLENLHCANLFRIAKETNTNIFEGLPIADFKAARKVCIKAILHTDNAHHFAMVKDLQTLYEFNTNACEAQASEPFGNGAYMRDVLEGNSEKLQILLLHLADVSNPAKPEDICVAWADRALEEFFAQGDREKDMGWSASPFMDRDGAGLSEDQIPFFGKVVVPLFQLLAQALPESQPMLDGAMGNLGLWEDALGPVILADLERPRSQSEPVAEHRMENEEQTQAAAVRADRHAPRWGLKRFSRIVPSAGKVSL</sequence>
<dbReference type="CDD" id="cd00077">
    <property type="entry name" value="HDc"/>
    <property type="match status" value="1"/>
</dbReference>
<protein>
    <recommendedName>
        <fullName evidence="6">Phosphodiesterase</fullName>
        <ecNumber evidence="6">3.1.4.-</ecNumber>
    </recommendedName>
</protein>
<evidence type="ECO:0000256" key="6">
    <source>
        <dbReference type="RuleBase" id="RU363067"/>
    </source>
</evidence>
<feature type="transmembrane region" description="Helical" evidence="7">
    <location>
        <begin position="387"/>
        <end position="408"/>
    </location>
</feature>
<dbReference type="GO" id="GO:0004114">
    <property type="term" value="F:3',5'-cyclic-nucleotide phosphodiesterase activity"/>
    <property type="evidence" value="ECO:0007669"/>
    <property type="project" value="InterPro"/>
</dbReference>
<dbReference type="GO" id="GO:0046872">
    <property type="term" value="F:metal ion binding"/>
    <property type="evidence" value="ECO:0007669"/>
    <property type="project" value="UniProtKB-KW"/>
</dbReference>
<feature type="transmembrane region" description="Helical" evidence="7">
    <location>
        <begin position="76"/>
        <end position="96"/>
    </location>
</feature>
<dbReference type="EC" id="3.1.4.-" evidence="6"/>